<dbReference type="PROSITE" id="PS51375">
    <property type="entry name" value="PPR"/>
    <property type="match status" value="3"/>
</dbReference>
<evidence type="ECO:0000256" key="1">
    <source>
        <dbReference type="ARBA" id="ARBA00022737"/>
    </source>
</evidence>
<dbReference type="STRING" id="4540.A0A3L6QHH1"/>
<dbReference type="Pfam" id="PF13041">
    <property type="entry name" value="PPR_2"/>
    <property type="match status" value="1"/>
</dbReference>
<dbReference type="InterPro" id="IPR011990">
    <property type="entry name" value="TPR-like_helical_dom_sf"/>
</dbReference>
<feature type="repeat" description="PPR" evidence="3">
    <location>
        <begin position="377"/>
        <end position="411"/>
    </location>
</feature>
<reference evidence="5" key="1">
    <citation type="journal article" date="2019" name="Nat. Commun.">
        <title>The genome of broomcorn millet.</title>
        <authorList>
            <person name="Zou C."/>
            <person name="Miki D."/>
            <person name="Li D."/>
            <person name="Tang Q."/>
            <person name="Xiao L."/>
            <person name="Rajput S."/>
            <person name="Deng P."/>
            <person name="Jia W."/>
            <person name="Huang R."/>
            <person name="Zhang M."/>
            <person name="Sun Y."/>
            <person name="Hu J."/>
            <person name="Fu X."/>
            <person name="Schnable P.S."/>
            <person name="Li F."/>
            <person name="Zhang H."/>
            <person name="Feng B."/>
            <person name="Zhu X."/>
            <person name="Liu R."/>
            <person name="Schnable J.C."/>
            <person name="Zhu J.-K."/>
            <person name="Zhang H."/>
        </authorList>
    </citation>
    <scope>NUCLEOTIDE SEQUENCE [LARGE SCALE GENOMIC DNA]</scope>
</reference>
<dbReference type="PANTHER" id="PTHR47926">
    <property type="entry name" value="PENTATRICOPEPTIDE REPEAT-CONTAINING PROTEIN"/>
    <property type="match status" value="1"/>
</dbReference>
<dbReference type="Pfam" id="PF20431">
    <property type="entry name" value="E_motif"/>
    <property type="match status" value="1"/>
</dbReference>
<dbReference type="InterPro" id="IPR046960">
    <property type="entry name" value="PPR_At4g14850-like_plant"/>
</dbReference>
<dbReference type="PANTHER" id="PTHR47926:SF398">
    <property type="entry name" value="PENTATRICOPEPTIDE REPEAT-CONTAINING PROTEIN"/>
    <property type="match status" value="1"/>
</dbReference>
<dbReference type="GO" id="GO:0003723">
    <property type="term" value="F:RNA binding"/>
    <property type="evidence" value="ECO:0007669"/>
    <property type="project" value="InterPro"/>
</dbReference>
<dbReference type="Proteomes" id="UP000275267">
    <property type="component" value="Unassembled WGS sequence"/>
</dbReference>
<dbReference type="FunFam" id="1.25.40.10:FF:000681">
    <property type="entry name" value="Pentatricopeptide repeat-containing protein"/>
    <property type="match status" value="1"/>
</dbReference>
<keyword evidence="1" id="KW-0677">Repeat</keyword>
<dbReference type="GO" id="GO:0009451">
    <property type="term" value="P:RNA modification"/>
    <property type="evidence" value="ECO:0007669"/>
    <property type="project" value="InterPro"/>
</dbReference>
<evidence type="ECO:0000313" key="5">
    <source>
        <dbReference type="Proteomes" id="UP000275267"/>
    </source>
</evidence>
<proteinExistence type="predicted"/>
<dbReference type="InterPro" id="IPR002885">
    <property type="entry name" value="PPR_rpt"/>
</dbReference>
<keyword evidence="5" id="KW-1185">Reference proteome</keyword>
<feature type="repeat" description="PPR" evidence="3">
    <location>
        <begin position="72"/>
        <end position="106"/>
    </location>
</feature>
<dbReference type="Gene3D" id="1.25.40.10">
    <property type="entry name" value="Tetratricopeptide repeat domain"/>
    <property type="match status" value="5"/>
</dbReference>
<dbReference type="OrthoDB" id="750109at2759"/>
<comment type="caution">
    <text evidence="4">The sequence shown here is derived from an EMBL/GenBank/DDBJ whole genome shotgun (WGS) entry which is preliminary data.</text>
</comment>
<gene>
    <name evidence="4" type="ORF">C2845_PM12G05680</name>
</gene>
<keyword evidence="2" id="KW-0809">Transit peptide</keyword>
<dbReference type="NCBIfam" id="TIGR00756">
    <property type="entry name" value="PPR"/>
    <property type="match status" value="3"/>
</dbReference>
<accession>A0A3L6QHH1</accession>
<dbReference type="AlphaFoldDB" id="A0A3L6QHH1"/>
<feature type="repeat" description="PPR" evidence="3">
    <location>
        <begin position="276"/>
        <end position="310"/>
    </location>
</feature>
<evidence type="ECO:0000256" key="3">
    <source>
        <dbReference type="PROSITE-ProRule" id="PRU00708"/>
    </source>
</evidence>
<dbReference type="FunFam" id="1.25.40.10:FF:002131">
    <property type="entry name" value="Putative pentatricopeptide repeat-containing protein At5g09950"/>
    <property type="match status" value="1"/>
</dbReference>
<dbReference type="InterPro" id="IPR046848">
    <property type="entry name" value="E_motif"/>
</dbReference>
<dbReference type="FunFam" id="1.25.40.10:FF:001211">
    <property type="entry name" value="Pentatricopeptide repeat-containing protein"/>
    <property type="match status" value="1"/>
</dbReference>
<dbReference type="EMBL" id="PQIB02000012">
    <property type="protein sequence ID" value="RLM80143.1"/>
    <property type="molecule type" value="Genomic_DNA"/>
</dbReference>
<protein>
    <submittedName>
        <fullName evidence="4">Pentatricopeptide repeat-containing protein</fullName>
    </submittedName>
</protein>
<dbReference type="Pfam" id="PF01535">
    <property type="entry name" value="PPR"/>
    <property type="match status" value="6"/>
</dbReference>
<name>A0A3L6QHH1_PANMI</name>
<evidence type="ECO:0000256" key="2">
    <source>
        <dbReference type="ARBA" id="ARBA00022946"/>
    </source>
</evidence>
<evidence type="ECO:0000313" key="4">
    <source>
        <dbReference type="EMBL" id="RLM80143.1"/>
    </source>
</evidence>
<organism evidence="4 5">
    <name type="scientific">Panicum miliaceum</name>
    <name type="common">Proso millet</name>
    <name type="synonym">Broomcorn millet</name>
    <dbReference type="NCBI Taxonomy" id="4540"/>
    <lineage>
        <taxon>Eukaryota</taxon>
        <taxon>Viridiplantae</taxon>
        <taxon>Streptophyta</taxon>
        <taxon>Embryophyta</taxon>
        <taxon>Tracheophyta</taxon>
        <taxon>Spermatophyta</taxon>
        <taxon>Magnoliopsida</taxon>
        <taxon>Liliopsida</taxon>
        <taxon>Poales</taxon>
        <taxon>Poaceae</taxon>
        <taxon>PACMAD clade</taxon>
        <taxon>Panicoideae</taxon>
        <taxon>Panicodae</taxon>
        <taxon>Paniceae</taxon>
        <taxon>Panicinae</taxon>
        <taxon>Panicum</taxon>
        <taxon>Panicum sect. Panicum</taxon>
    </lineage>
</organism>
<sequence length="758" mass="81510">MLATDPQLLAAAVEAAIASRSPRLGRAAHARALRLLAPAIPPFICAHLVNLYSKLDLPGPAAAALASDPSPTVVSYTAFISGAAQHGRPAQALSAFAAMLRLGLRPNDFTFPSAFKAAASAPSQSTIGPQVHALALRFGYLPDDAFVACGALDMYFKTGRLALARRLFEEMPYRNVVAWNAVMTNAVLDGRPLETVEAYFGLREAGGMPNVVSVCAFFNACAGATYLSLGEQFHGFVVKCGFETDVSVSNSMVDFYGKCRRVEKAKAVFDGMGVRNSVSWCCMVVAYAQNGGEEEAFSVYLGARRAGEEPTDFMVSSVLTTCAGLLGLDQGRALHAVAVRSCIDANIFVASALVDMYGKCGGIEDAEQVFLDMPQRNLVTWNAMVGGYAHIGDAQNALAVFDDMIKCGETAPNYITLVNVLAACSRGGLTKEGYELFKTMNDRFGIKPRIEHYACVVDLLGRAGMEEQAYEIIQGMPMRPSISVWGALLGACKMHGKTELGKIAAEKLFELDPHDSGNHVLLSNMLASAGRWTEATDVRKEMKNVGIKKDPGRSWITWKNVVHVFQAKDTKHEMNNEIQALLAKLKSQMQAAGYMPDTQYALYDLEEEEKESEDLVMHASLGISGTTSANIEEGILESSLEEMKRTSCSVYSELCDVGKCTLGEEVCYRLSSEIHDIPPMFKHCGTFSAPPSMMFHGVGMLHDLSIASAAPERGADLYELRGAGASGRERSQGGGWRAGGRAVWIAGNRVARAVSGGG</sequence>